<evidence type="ECO:0000313" key="3">
    <source>
        <dbReference type="EMBL" id="CEM05790.1"/>
    </source>
</evidence>
<evidence type="ECO:0000313" key="4">
    <source>
        <dbReference type="Proteomes" id="UP000041254"/>
    </source>
</evidence>
<feature type="region of interest" description="Disordered" evidence="2">
    <location>
        <begin position="413"/>
        <end position="436"/>
    </location>
</feature>
<protein>
    <recommendedName>
        <fullName evidence="5">SET domain-containing protein</fullName>
    </recommendedName>
</protein>
<dbReference type="InterPro" id="IPR046341">
    <property type="entry name" value="SET_dom_sf"/>
</dbReference>
<gene>
    <name evidence="3" type="ORF">Vbra_14327</name>
</gene>
<dbReference type="OrthoDB" id="431168at2759"/>
<keyword evidence="1" id="KW-0175">Coiled coil</keyword>
<feature type="coiled-coil region" evidence="1">
    <location>
        <begin position="273"/>
        <end position="331"/>
    </location>
</feature>
<evidence type="ECO:0008006" key="5">
    <source>
        <dbReference type="Google" id="ProtNLM"/>
    </source>
</evidence>
<dbReference type="InterPro" id="IPR046357">
    <property type="entry name" value="PPIase_dom_sf"/>
</dbReference>
<dbReference type="SUPFAM" id="SSF54695">
    <property type="entry name" value="POZ domain"/>
    <property type="match status" value="1"/>
</dbReference>
<keyword evidence="4" id="KW-1185">Reference proteome</keyword>
<dbReference type="SUPFAM" id="SSF82199">
    <property type="entry name" value="SET domain"/>
    <property type="match status" value="1"/>
</dbReference>
<reference evidence="3 4" key="1">
    <citation type="submission" date="2014-11" db="EMBL/GenBank/DDBJ databases">
        <authorList>
            <person name="Zhu J."/>
            <person name="Qi W."/>
            <person name="Song R."/>
        </authorList>
    </citation>
    <scope>NUCLEOTIDE SEQUENCE [LARGE SCALE GENOMIC DNA]</scope>
</reference>
<dbReference type="InterPro" id="IPR011333">
    <property type="entry name" value="SKP1/BTB/POZ_sf"/>
</dbReference>
<dbReference type="EMBL" id="CDMY01000364">
    <property type="protein sequence ID" value="CEM05790.1"/>
    <property type="molecule type" value="Genomic_DNA"/>
</dbReference>
<evidence type="ECO:0000256" key="2">
    <source>
        <dbReference type="SAM" id="MobiDB-lite"/>
    </source>
</evidence>
<dbReference type="Gene3D" id="3.30.710.10">
    <property type="entry name" value="Potassium Channel Kv1.1, Chain A"/>
    <property type="match status" value="1"/>
</dbReference>
<dbReference type="Gene3D" id="2.170.270.10">
    <property type="entry name" value="SET domain"/>
    <property type="match status" value="1"/>
</dbReference>
<dbReference type="Proteomes" id="UP000041254">
    <property type="component" value="Unassembled WGS sequence"/>
</dbReference>
<proteinExistence type="predicted"/>
<name>A0A0G4F316_VITBC</name>
<feature type="compositionally biased region" description="Basic and acidic residues" evidence="2">
    <location>
        <begin position="413"/>
        <end position="427"/>
    </location>
</feature>
<feature type="region of interest" description="Disordered" evidence="2">
    <location>
        <begin position="335"/>
        <end position="376"/>
    </location>
</feature>
<dbReference type="Gene3D" id="3.10.50.40">
    <property type="match status" value="1"/>
</dbReference>
<dbReference type="InParanoid" id="A0A0G4F316"/>
<dbReference type="AlphaFoldDB" id="A0A0G4F316"/>
<dbReference type="VEuPathDB" id="CryptoDB:Vbra_14327"/>
<dbReference type="GO" id="GO:0003755">
    <property type="term" value="F:peptidyl-prolyl cis-trans isomerase activity"/>
    <property type="evidence" value="ECO:0007669"/>
    <property type="project" value="InterPro"/>
</dbReference>
<dbReference type="PhylomeDB" id="A0A0G4F316"/>
<organism evidence="3 4">
    <name type="scientific">Vitrella brassicaformis (strain CCMP3155)</name>
    <dbReference type="NCBI Taxonomy" id="1169540"/>
    <lineage>
        <taxon>Eukaryota</taxon>
        <taxon>Sar</taxon>
        <taxon>Alveolata</taxon>
        <taxon>Colpodellida</taxon>
        <taxon>Vitrellaceae</taxon>
        <taxon>Vitrella</taxon>
    </lineage>
</organism>
<accession>A0A0G4F316</accession>
<dbReference type="SUPFAM" id="SSF54534">
    <property type="entry name" value="FKBP-like"/>
    <property type="match status" value="1"/>
</dbReference>
<sequence length="800" mass="88616">MDGTEAAAAAAAALVTIDVSGTDEWPSGVERVQGTVIDTERTWPQLKKAIANKGAVGEAPPGLLEDKYYDGKDYLCLSLPVKQREEVVKNTTVIVAEELARKVTEEKMKIIIYDMLSREDTELTETQEIMDSSHPLYRSASERERDGYAYMALAKDVIPRHTAIGLYGGRLVATTDRRCKPENYNRFYIYGVDAYQTKKGNNIFHLDGFRFRSAAGQDDDPRGMTGKSANVVAQPFELFGVPFICHISLRAINKDEEVLVDYGRDYFTSDDWRAQEKKQSQQAMEELRRLRDRQPLLSDVKEEADALKEGMAKKDEEIAALKQEVEQLAQVQCPAKRSRGVGTENVLPDGDATSSKKRRQDQHNGPAAPAAAAASKGDNIYEEFSAQAIFNELHMPVTAISDAITQLHARIRQADDDAQRERQKHGASDPSAASPDDILLLNVGGSEWRVKRNHMTQGEGVEGTLLAALFSGCWDGRLVSHDKQRVFLDICPEAFKTIHTAILNAATLRQTGNAASVATLLDEASKQNSYTGSHGFWIKLLLSPLDKAASAAPPGGVAEPRLSATDSPAAMGDAVRTLEAIMKAIVKEKARLEGQLLAAQGRRDKLDKEIQAVMPFLAPLSGGDAIRWSRTRAVEVVQPDHICRMVDYYRRKRLGASAADMAAVLKMANSTEQAAFDINTAMYGVVKPDTHTTHGAQQTSDIDGFIEMPSGVRYRIVTEGTGRVPTLNDRVKTDTIAWSDGFDGRKKAFDYRGEVRRVSDLAEWWRKAVLPMREGEVRQIKLPRGYPYPRYVELRLISIE</sequence>
<evidence type="ECO:0000256" key="1">
    <source>
        <dbReference type="SAM" id="Coils"/>
    </source>
</evidence>
<feature type="coiled-coil region" evidence="1">
    <location>
        <begin position="575"/>
        <end position="609"/>
    </location>
</feature>